<sequence>MPLRTAGSHHQNPHNPHPHSEDRGRSKSKDYTRSADCSRTRQDLLETIQESPDGASLNKRLLRSKSTNDSVALANRKRHPAPHSGRTHSEQLLYTAINQNHQFKSKLTKSMSQEGGRGSGASGTPQLPPTSIQKNIPMVNQEVMLPAKRPEFRRWNSYDIPSTESKDLMKLDVFSRPAGGGPVAGKDSVSPLTVLQDNFDTKRPVVNNVVNMRTDNSFKSLSRESVNEADVVEDNATKKPNLYEKMKNLAQTGMSSLVSFPERGTLQSSDKSHVQSELDDESDSDDDDDGETWMGNSKENLPESDTQYPIDQVHTALATQEPEDPINFEDLLKEIDDFQGNFVNKLPNRGGTLRSQQRQLDYKELYDYDSNDNTATTFSYEWKIQNETISSQYNAIRLRFSSRHMGVLGFIDRYQAQSKPMGPHLHASFDEVNAELSSVWEQEYSSLFKSSAPSTPTIDSSDTIEDQNIYDNGITNMANLAKSVKLGGI</sequence>
<organism evidence="2 3">
    <name type="scientific">Candida viswanathii</name>
    <dbReference type="NCBI Taxonomy" id="5486"/>
    <lineage>
        <taxon>Eukaryota</taxon>
        <taxon>Fungi</taxon>
        <taxon>Dikarya</taxon>
        <taxon>Ascomycota</taxon>
        <taxon>Saccharomycotina</taxon>
        <taxon>Pichiomycetes</taxon>
        <taxon>Debaryomycetaceae</taxon>
        <taxon>Candida/Lodderomyces clade</taxon>
        <taxon>Candida</taxon>
    </lineage>
</organism>
<feature type="region of interest" description="Disordered" evidence="1">
    <location>
        <begin position="1"/>
        <end position="87"/>
    </location>
</feature>
<feature type="compositionally biased region" description="Basic and acidic residues" evidence="1">
    <location>
        <begin position="18"/>
        <end position="44"/>
    </location>
</feature>
<evidence type="ECO:0000313" key="2">
    <source>
        <dbReference type="EMBL" id="RCK64194.1"/>
    </source>
</evidence>
<feature type="region of interest" description="Disordered" evidence="1">
    <location>
        <begin position="264"/>
        <end position="305"/>
    </location>
</feature>
<feature type="region of interest" description="Disordered" evidence="1">
    <location>
        <begin position="107"/>
        <end position="132"/>
    </location>
</feature>
<dbReference type="Proteomes" id="UP000253472">
    <property type="component" value="Unassembled WGS sequence"/>
</dbReference>
<keyword evidence="3" id="KW-1185">Reference proteome</keyword>
<feature type="compositionally biased region" description="Polar residues" evidence="1">
    <location>
        <begin position="122"/>
        <end position="132"/>
    </location>
</feature>
<dbReference type="EMBL" id="QLNQ01000023">
    <property type="protein sequence ID" value="RCK64194.1"/>
    <property type="molecule type" value="Genomic_DNA"/>
</dbReference>
<dbReference type="AlphaFoldDB" id="A0A367YE99"/>
<protein>
    <submittedName>
        <fullName evidence="2">Uncharacterized protein</fullName>
    </submittedName>
</protein>
<feature type="compositionally biased region" description="Polar residues" evidence="1">
    <location>
        <begin position="294"/>
        <end position="305"/>
    </location>
</feature>
<gene>
    <name evidence="2" type="ORF">Cantr_10821</name>
</gene>
<name>A0A367YE99_9ASCO</name>
<comment type="caution">
    <text evidence="2">The sequence shown here is derived from an EMBL/GenBank/DDBJ whole genome shotgun (WGS) entry which is preliminary data.</text>
</comment>
<accession>A0A367YE99</accession>
<reference evidence="2 3" key="1">
    <citation type="submission" date="2018-06" db="EMBL/GenBank/DDBJ databases">
        <title>Whole genome sequencing of Candida tropicalis (genome annotated by CSBL at Korea University).</title>
        <authorList>
            <person name="Ahn J."/>
        </authorList>
    </citation>
    <scope>NUCLEOTIDE SEQUENCE [LARGE SCALE GENOMIC DNA]</scope>
    <source>
        <strain evidence="2 3">ATCC 20962</strain>
    </source>
</reference>
<feature type="compositionally biased region" description="Acidic residues" evidence="1">
    <location>
        <begin position="277"/>
        <end position="291"/>
    </location>
</feature>
<evidence type="ECO:0000313" key="3">
    <source>
        <dbReference type="Proteomes" id="UP000253472"/>
    </source>
</evidence>
<proteinExistence type="predicted"/>
<dbReference type="OrthoDB" id="4096810at2759"/>
<evidence type="ECO:0000256" key="1">
    <source>
        <dbReference type="SAM" id="MobiDB-lite"/>
    </source>
</evidence>